<dbReference type="RefSeq" id="WP_173752859.1">
    <property type="nucleotide sequence ID" value="NZ_BAABXP010000009.1"/>
</dbReference>
<gene>
    <name evidence="2" type="ORF">ABID24_002229</name>
</gene>
<accession>A0ABV2M3D2</accession>
<evidence type="ECO:0000256" key="1">
    <source>
        <dbReference type="SAM" id="MobiDB-lite"/>
    </source>
</evidence>
<evidence type="ECO:0000313" key="2">
    <source>
        <dbReference type="EMBL" id="MET3750975.1"/>
    </source>
</evidence>
<keyword evidence="3" id="KW-1185">Reference proteome</keyword>
<protein>
    <submittedName>
        <fullName evidence="2">Uncharacterized protein</fullName>
    </submittedName>
</protein>
<comment type="caution">
    <text evidence="2">The sequence shown here is derived from an EMBL/GenBank/DDBJ whole genome shotgun (WGS) entry which is preliminary data.</text>
</comment>
<dbReference type="EMBL" id="JBEPMJ010000016">
    <property type="protein sequence ID" value="MET3750975.1"/>
    <property type="molecule type" value="Genomic_DNA"/>
</dbReference>
<sequence>MEHRKLSDHSSVKKTEDPYHVYYENYLDTNACTECTGLMPNAAHNREEWDAYREIFDFTAKPPAADSTEKPLSAKDSLQETSGN</sequence>
<reference evidence="2 3" key="1">
    <citation type="submission" date="2024-06" db="EMBL/GenBank/DDBJ databases">
        <title>Genomic Encyclopedia of Type Strains, Phase IV (KMG-IV): sequencing the most valuable type-strain genomes for metagenomic binning, comparative biology and taxonomic classification.</title>
        <authorList>
            <person name="Goeker M."/>
        </authorList>
    </citation>
    <scope>NUCLEOTIDE SEQUENCE [LARGE SCALE GENOMIC DNA]</scope>
    <source>
        <strain evidence="2 3">DSM 29492</strain>
    </source>
</reference>
<dbReference type="Proteomes" id="UP001549106">
    <property type="component" value="Unassembled WGS sequence"/>
</dbReference>
<feature type="region of interest" description="Disordered" evidence="1">
    <location>
        <begin position="60"/>
        <end position="84"/>
    </location>
</feature>
<proteinExistence type="predicted"/>
<name>A0ABV2M3D2_9FIRM</name>
<organism evidence="2 3">
    <name type="scientific">Blautia caecimuris</name>
    <dbReference type="NCBI Taxonomy" id="1796615"/>
    <lineage>
        <taxon>Bacteria</taxon>
        <taxon>Bacillati</taxon>
        <taxon>Bacillota</taxon>
        <taxon>Clostridia</taxon>
        <taxon>Lachnospirales</taxon>
        <taxon>Lachnospiraceae</taxon>
        <taxon>Blautia</taxon>
    </lineage>
</organism>
<evidence type="ECO:0000313" key="3">
    <source>
        <dbReference type="Proteomes" id="UP001549106"/>
    </source>
</evidence>